<organism evidence="11 12">
    <name type="scientific">Mytilus coruscus</name>
    <name type="common">Sea mussel</name>
    <dbReference type="NCBI Taxonomy" id="42192"/>
    <lineage>
        <taxon>Eukaryota</taxon>
        <taxon>Metazoa</taxon>
        <taxon>Spiralia</taxon>
        <taxon>Lophotrochozoa</taxon>
        <taxon>Mollusca</taxon>
        <taxon>Bivalvia</taxon>
        <taxon>Autobranchia</taxon>
        <taxon>Pteriomorphia</taxon>
        <taxon>Mytilida</taxon>
        <taxon>Mytiloidea</taxon>
        <taxon>Mytilidae</taxon>
        <taxon>Mytilinae</taxon>
        <taxon>Mytilus</taxon>
    </lineage>
</organism>
<dbReference type="GO" id="GO:0005789">
    <property type="term" value="C:endoplasmic reticulum membrane"/>
    <property type="evidence" value="ECO:0007669"/>
    <property type="project" value="UniProtKB-SubCell"/>
</dbReference>
<keyword evidence="7 10" id="KW-0256">Endoplasmic reticulum</keyword>
<keyword evidence="5 10" id="KW-0808">Transferase</keyword>
<evidence type="ECO:0000256" key="4">
    <source>
        <dbReference type="ARBA" id="ARBA00022676"/>
    </source>
</evidence>
<dbReference type="UniPathway" id="UPA00378"/>
<feature type="transmembrane region" description="Helical" evidence="10">
    <location>
        <begin position="232"/>
        <end position="252"/>
    </location>
</feature>
<protein>
    <recommendedName>
        <fullName evidence="10">Alpha-1,3-glucosyltransferase</fullName>
        <ecNumber evidence="10">2.4.1.-</ecNumber>
    </recommendedName>
</protein>
<feature type="transmembrane region" description="Helical" evidence="10">
    <location>
        <begin position="355"/>
        <end position="371"/>
    </location>
</feature>
<dbReference type="GO" id="GO:0006487">
    <property type="term" value="P:protein N-linked glycosylation"/>
    <property type="evidence" value="ECO:0007669"/>
    <property type="project" value="TreeGrafter"/>
</dbReference>
<feature type="transmembrane region" description="Helical" evidence="10">
    <location>
        <begin position="399"/>
        <end position="416"/>
    </location>
</feature>
<evidence type="ECO:0000256" key="5">
    <source>
        <dbReference type="ARBA" id="ARBA00022679"/>
    </source>
</evidence>
<evidence type="ECO:0000256" key="2">
    <source>
        <dbReference type="ARBA" id="ARBA00004922"/>
    </source>
</evidence>
<feature type="transmembrane region" description="Helical" evidence="10">
    <location>
        <begin position="131"/>
        <end position="152"/>
    </location>
</feature>
<keyword evidence="8 10" id="KW-1133">Transmembrane helix</keyword>
<evidence type="ECO:0000256" key="10">
    <source>
        <dbReference type="RuleBase" id="RU363110"/>
    </source>
</evidence>
<evidence type="ECO:0000256" key="7">
    <source>
        <dbReference type="ARBA" id="ARBA00022824"/>
    </source>
</evidence>
<evidence type="ECO:0000256" key="6">
    <source>
        <dbReference type="ARBA" id="ARBA00022692"/>
    </source>
</evidence>
<evidence type="ECO:0000256" key="8">
    <source>
        <dbReference type="ARBA" id="ARBA00022989"/>
    </source>
</evidence>
<feature type="transmembrane region" description="Helical" evidence="10">
    <location>
        <begin position="422"/>
        <end position="440"/>
    </location>
</feature>
<name>A0A6J8BN83_MYTCO</name>
<evidence type="ECO:0000256" key="3">
    <source>
        <dbReference type="ARBA" id="ARBA00008715"/>
    </source>
</evidence>
<dbReference type="OrthoDB" id="1689333at2759"/>
<evidence type="ECO:0000256" key="9">
    <source>
        <dbReference type="ARBA" id="ARBA00023136"/>
    </source>
</evidence>
<keyword evidence="4 10" id="KW-0328">Glycosyltransferase</keyword>
<evidence type="ECO:0000313" key="12">
    <source>
        <dbReference type="Proteomes" id="UP000507470"/>
    </source>
</evidence>
<dbReference type="PANTHER" id="PTHR12413">
    <property type="entry name" value="DOLICHYL GLYCOSYLTRANSFERASE"/>
    <property type="match status" value="1"/>
</dbReference>
<feature type="transmembrane region" description="Helical" evidence="10">
    <location>
        <begin position="159"/>
        <end position="175"/>
    </location>
</feature>
<keyword evidence="9 10" id="KW-0472">Membrane</keyword>
<comment type="pathway">
    <text evidence="2 10">Protein modification; protein glycosylation.</text>
</comment>
<dbReference type="InterPro" id="IPR004856">
    <property type="entry name" value="Glyco_trans_ALG6/ALG8"/>
</dbReference>
<proteinExistence type="inferred from homology"/>
<comment type="subcellular location">
    <subcellularLocation>
        <location evidence="1 10">Endoplasmic reticulum membrane</location>
        <topology evidence="1 10">Multi-pass membrane protein</topology>
    </subcellularLocation>
</comment>
<accession>A0A6J8BN83</accession>
<dbReference type="EC" id="2.4.1.-" evidence="10"/>
<dbReference type="AlphaFoldDB" id="A0A6J8BN83"/>
<feature type="transmembrane region" description="Helical" evidence="10">
    <location>
        <begin position="326"/>
        <end position="348"/>
    </location>
</feature>
<dbReference type="EMBL" id="CACVKT020003583">
    <property type="protein sequence ID" value="CAC5384540.1"/>
    <property type="molecule type" value="Genomic_DNA"/>
</dbReference>
<keyword evidence="6 10" id="KW-0812">Transmembrane</keyword>
<feature type="transmembrane region" description="Helical" evidence="10">
    <location>
        <begin position="195"/>
        <end position="212"/>
    </location>
</feature>
<dbReference type="Proteomes" id="UP000507470">
    <property type="component" value="Unassembled WGS sequence"/>
</dbReference>
<gene>
    <name evidence="11" type="ORF">MCOR_20168</name>
</gene>
<sequence>METWWMVVGIVTCTKLLLFPSYKSTDFDVHRNWLAITHSLPISKWYYEDTSEWTLDYPPFFAWLEYLLSQIAQFFDPEMLKVENVDYRSDATVLFQRLSVVLTDFIYIYAVKEFCTKCIKLQRKDDNNSDIFTSPYLILTSLLICNAGLMIVDHIHFQYNGFLFGLLLLSITRLYEGRNIEGALWFAALLNFKHIYLYVAPAYFVYLLRCYCFKSDGVAAKISWRTFSFTRIIMLGFVVISVFCLSFGPFMLMDQLPQVLSRLFPFKRGLCHAYWAPNFYALYNVVDKAATLFCKKYNLLNISDRGSAMMTGGLVQEFQHTVLPSISPLVTLILTGLSILPAVLHLWVYPKGPKSFLRCLILCGFGSYMFAWHVHEKAILIITIPFSLLVLDKKRDAQLFLILSTVAHYSLFPLIFTKAETVIKICMVLLYTVYSFYSVGNIYRIPWTLTQLPLCSTIETLYLLGIVPLEIYNSIINPGLGLDQRLPFIPLMLTSVYCAIGIMYCWIKFYILTFQEKMPKSHRE</sequence>
<dbReference type="Pfam" id="PF03155">
    <property type="entry name" value="Alg6_Alg8"/>
    <property type="match status" value="1"/>
</dbReference>
<reference evidence="11 12" key="1">
    <citation type="submission" date="2020-06" db="EMBL/GenBank/DDBJ databases">
        <authorList>
            <person name="Li R."/>
            <person name="Bekaert M."/>
        </authorList>
    </citation>
    <scope>NUCLEOTIDE SEQUENCE [LARGE SCALE GENOMIC DNA]</scope>
    <source>
        <strain evidence="12">wild</strain>
    </source>
</reference>
<evidence type="ECO:0000313" key="11">
    <source>
        <dbReference type="EMBL" id="CAC5384540.1"/>
    </source>
</evidence>
<feature type="transmembrane region" description="Helical" evidence="10">
    <location>
        <begin position="488"/>
        <end position="511"/>
    </location>
</feature>
<evidence type="ECO:0000256" key="1">
    <source>
        <dbReference type="ARBA" id="ARBA00004477"/>
    </source>
</evidence>
<dbReference type="PANTHER" id="PTHR12413:SF2">
    <property type="entry name" value="DOLICHYL PYROPHOSPHATE GLC1MAN9GLCNAC2 ALPHA-1,3-GLUCOSYLTRANSFERASE-RELATED"/>
    <property type="match status" value="1"/>
</dbReference>
<keyword evidence="12" id="KW-1185">Reference proteome</keyword>
<comment type="similarity">
    <text evidence="3 10">Belongs to the ALG6/ALG8 glucosyltransferase family.</text>
</comment>
<dbReference type="GO" id="GO:0042283">
    <property type="term" value="F:dolichyl pyrophosphate Glc1Man9GlcNAc2 alpha-1,3-glucosyltransferase activity"/>
    <property type="evidence" value="ECO:0007669"/>
    <property type="project" value="TreeGrafter"/>
</dbReference>